<dbReference type="EMBL" id="LN650648">
    <property type="protein sequence ID" value="CEI73546.1"/>
    <property type="molecule type" value="Genomic_DNA"/>
</dbReference>
<dbReference type="InterPro" id="IPR001667">
    <property type="entry name" value="DDH_dom"/>
</dbReference>
<dbReference type="RefSeq" id="WP_166505773.1">
    <property type="nucleotide sequence ID" value="NZ_LN650648.1"/>
</dbReference>
<dbReference type="Proteomes" id="UP000245695">
    <property type="component" value="Chromosome 1"/>
</dbReference>
<keyword evidence="3" id="KW-0436">Ligase</keyword>
<dbReference type="Gene3D" id="3.10.310.30">
    <property type="match status" value="1"/>
</dbReference>
<dbReference type="PANTHER" id="PTHR47618:SF1">
    <property type="entry name" value="BIFUNCTIONAL OLIGORIBONUCLEASE AND PAP PHOSPHATASE NRNA"/>
    <property type="match status" value="1"/>
</dbReference>
<dbReference type="InterPro" id="IPR038763">
    <property type="entry name" value="DHH_sf"/>
</dbReference>
<sequence length="324" mass="36213">MKNNLDNIIDYINGSDNFVVTSHISPDGDNIGSTLGMYYSLKKLGKNVYYVLDDNAPRNLEFLVEGINILKSNEFNENNYSLIALDCGDKKRICLEEDIINNANKVICIDHHASNDNYGDFNYIDINASSTCELVYNLLVRYNETKNIDLIDEKIATALYTGLATDTGNFSYSNTHPSSFEMAKELLIKGAKRDMIIQKVFQSNPYNYYKLLGEALNTLDIVNGKVASICITKEMLKNNIISFNDVDGITSYTRDIEGVEVGILLKEKKENEVKISLRSKNYVDVSLIAQSFNGGGHVRAAGCTIYDSVENAKKQVLEAVLKTI</sequence>
<dbReference type="EC" id="6.1.1.7" evidence="3"/>
<dbReference type="Gene3D" id="3.90.1640.10">
    <property type="entry name" value="inorganic pyrophosphatase (n-terminal core)"/>
    <property type="match status" value="1"/>
</dbReference>
<keyword evidence="4" id="KW-1185">Reference proteome</keyword>
<evidence type="ECO:0000259" key="2">
    <source>
        <dbReference type="Pfam" id="PF02272"/>
    </source>
</evidence>
<reference evidence="3 4" key="1">
    <citation type="submission" date="2014-09" db="EMBL/GenBank/DDBJ databases">
        <authorList>
            <person name="Hornung B.V."/>
        </authorList>
    </citation>
    <scope>NUCLEOTIDE SEQUENCE [LARGE SCALE GENOMIC DNA]</scope>
    <source>
        <strain evidence="3 4">FRIFI</strain>
    </source>
</reference>
<feature type="domain" description="DDH" evidence="1">
    <location>
        <begin position="18"/>
        <end position="162"/>
    </location>
</feature>
<protein>
    <submittedName>
        <fullName evidence="3">Bifunctional oligoribonuclease and PAP phosphatase NrnA</fullName>
        <ecNumber evidence="3">6.1.1.7</ecNumber>
    </submittedName>
</protein>
<dbReference type="PANTHER" id="PTHR47618">
    <property type="entry name" value="BIFUNCTIONAL OLIGORIBONUCLEASE AND PAP PHOSPHATASE NRNA"/>
    <property type="match status" value="1"/>
</dbReference>
<evidence type="ECO:0000313" key="3">
    <source>
        <dbReference type="EMBL" id="CEI73546.1"/>
    </source>
</evidence>
<proteinExistence type="predicted"/>
<evidence type="ECO:0000259" key="1">
    <source>
        <dbReference type="Pfam" id="PF01368"/>
    </source>
</evidence>
<accession>A0A2P2BT67</accession>
<name>A0A2P2BT67_9FIRM</name>
<dbReference type="GO" id="GO:0003676">
    <property type="term" value="F:nucleic acid binding"/>
    <property type="evidence" value="ECO:0007669"/>
    <property type="project" value="InterPro"/>
</dbReference>
<dbReference type="InterPro" id="IPR051319">
    <property type="entry name" value="Oligoribo/pAp-PDE_c-di-AMP_PDE"/>
</dbReference>
<dbReference type="Pfam" id="PF01368">
    <property type="entry name" value="DHH"/>
    <property type="match status" value="1"/>
</dbReference>
<gene>
    <name evidence="3" type="ORF">FRIFI_2018</name>
</gene>
<dbReference type="AlphaFoldDB" id="A0A2P2BT67"/>
<evidence type="ECO:0000313" key="4">
    <source>
        <dbReference type="Proteomes" id="UP000245695"/>
    </source>
</evidence>
<feature type="domain" description="DHHA1" evidence="2">
    <location>
        <begin position="240"/>
        <end position="322"/>
    </location>
</feature>
<dbReference type="InterPro" id="IPR003156">
    <property type="entry name" value="DHHA1_dom"/>
</dbReference>
<dbReference type="SUPFAM" id="SSF64182">
    <property type="entry name" value="DHH phosphoesterases"/>
    <property type="match status" value="1"/>
</dbReference>
<organism evidence="3 4">
    <name type="scientific">Romboutsia hominis</name>
    <dbReference type="NCBI Taxonomy" id="1507512"/>
    <lineage>
        <taxon>Bacteria</taxon>
        <taxon>Bacillati</taxon>
        <taxon>Bacillota</taxon>
        <taxon>Clostridia</taxon>
        <taxon>Peptostreptococcales</taxon>
        <taxon>Peptostreptococcaceae</taxon>
        <taxon>Romboutsia</taxon>
    </lineage>
</organism>
<dbReference type="KEGG" id="rhom:FRIFI_2018"/>
<dbReference type="Pfam" id="PF02272">
    <property type="entry name" value="DHHA1"/>
    <property type="match status" value="1"/>
</dbReference>
<dbReference type="GO" id="GO:0004813">
    <property type="term" value="F:alanine-tRNA ligase activity"/>
    <property type="evidence" value="ECO:0007669"/>
    <property type="project" value="UniProtKB-EC"/>
</dbReference>